<evidence type="ECO:0000313" key="8">
    <source>
        <dbReference type="Proteomes" id="UP000005666"/>
    </source>
</evidence>
<dbReference type="OrthoDB" id="2284405at2759"/>
<dbReference type="SUPFAM" id="SSF55455">
    <property type="entry name" value="SRF-like"/>
    <property type="match status" value="1"/>
</dbReference>
<evidence type="ECO:0000256" key="2">
    <source>
        <dbReference type="ARBA" id="ARBA00023015"/>
    </source>
</evidence>
<feature type="domain" description="MADS-box" evidence="6">
    <location>
        <begin position="6"/>
        <end position="66"/>
    </location>
</feature>
<dbReference type="InterPro" id="IPR050142">
    <property type="entry name" value="MADS-box/MEF2_TF"/>
</dbReference>
<dbReference type="GO" id="GO:0046983">
    <property type="term" value="F:protein dimerization activity"/>
    <property type="evidence" value="ECO:0007669"/>
    <property type="project" value="InterPro"/>
</dbReference>
<dbReference type="RefSeq" id="XP_003684841.1">
    <property type="nucleotide sequence ID" value="XM_003684793.1"/>
</dbReference>
<keyword evidence="2" id="KW-0805">Transcription regulation</keyword>
<dbReference type="Proteomes" id="UP000005666">
    <property type="component" value="Chromosome 3"/>
</dbReference>
<accession>G8BRN1</accession>
<evidence type="ECO:0000256" key="5">
    <source>
        <dbReference type="ARBA" id="ARBA00023242"/>
    </source>
</evidence>
<proteinExistence type="predicted"/>
<dbReference type="Gene3D" id="3.40.1810.10">
    <property type="entry name" value="Transcription factor, MADS-box"/>
    <property type="match status" value="1"/>
</dbReference>
<dbReference type="eggNOG" id="KOG0015">
    <property type="taxonomic scope" value="Eukaryota"/>
</dbReference>
<dbReference type="PROSITE" id="PS50066">
    <property type="entry name" value="MADS_BOX_2"/>
    <property type="match status" value="1"/>
</dbReference>
<organism evidence="7 8">
    <name type="scientific">Tetrapisispora phaffii (strain ATCC 24235 / CBS 4417 / NBRC 1672 / NRRL Y-8282 / UCD 70-5)</name>
    <name type="common">Yeast</name>
    <name type="synonym">Fabospora phaffii</name>
    <dbReference type="NCBI Taxonomy" id="1071381"/>
    <lineage>
        <taxon>Eukaryota</taxon>
        <taxon>Fungi</taxon>
        <taxon>Dikarya</taxon>
        <taxon>Ascomycota</taxon>
        <taxon>Saccharomycotina</taxon>
        <taxon>Saccharomycetes</taxon>
        <taxon>Saccharomycetales</taxon>
        <taxon>Saccharomycetaceae</taxon>
        <taxon>Tetrapisispora</taxon>
    </lineage>
</organism>
<evidence type="ECO:0000313" key="7">
    <source>
        <dbReference type="EMBL" id="CCE62407.1"/>
    </source>
</evidence>
<dbReference type="OMA" id="HEIWRES"/>
<dbReference type="GO" id="GO:0003677">
    <property type="term" value="F:DNA binding"/>
    <property type="evidence" value="ECO:0007669"/>
    <property type="project" value="UniProtKB-KW"/>
</dbReference>
<keyword evidence="4" id="KW-0804">Transcription</keyword>
<dbReference type="InterPro" id="IPR036879">
    <property type="entry name" value="TF_MADSbox_sf"/>
</dbReference>
<comment type="subcellular location">
    <subcellularLocation>
        <location evidence="1">Nucleus</location>
    </subcellularLocation>
</comment>
<sequence>MTDHKTKNKKIKIDFIVNKTKRRLTYNTRRVGLMKKSYELSLITGVNILLLISSINDDYVYFFSSPKLRNFVNCNEGQKLIRKCLQEESPKAIETKKHHLEMCRFCNWRFKIRNH</sequence>
<gene>
    <name evidence="7" type="primary">TPHA0C02540</name>
    <name evidence="7" type="ordered locus">TPHA_0C02540</name>
</gene>
<evidence type="ECO:0000259" key="6">
    <source>
        <dbReference type="PROSITE" id="PS50066"/>
    </source>
</evidence>
<dbReference type="Pfam" id="PF00319">
    <property type="entry name" value="SRF-TF"/>
    <property type="match status" value="1"/>
</dbReference>
<dbReference type="GO" id="GO:0045944">
    <property type="term" value="P:positive regulation of transcription by RNA polymerase II"/>
    <property type="evidence" value="ECO:0007669"/>
    <property type="project" value="UniProtKB-ARBA"/>
</dbReference>
<dbReference type="InterPro" id="IPR002100">
    <property type="entry name" value="TF_MADSbox"/>
</dbReference>
<dbReference type="HOGENOM" id="CLU_2110598_0_0_1"/>
<keyword evidence="5" id="KW-0539">Nucleus</keyword>
<dbReference type="GeneID" id="11535215"/>
<dbReference type="GO" id="GO:0005634">
    <property type="term" value="C:nucleus"/>
    <property type="evidence" value="ECO:0007669"/>
    <property type="project" value="UniProtKB-SubCell"/>
</dbReference>
<dbReference type="SMART" id="SM00432">
    <property type="entry name" value="MADS"/>
    <property type="match status" value="1"/>
</dbReference>
<keyword evidence="8" id="KW-1185">Reference proteome</keyword>
<dbReference type="EMBL" id="HE612858">
    <property type="protein sequence ID" value="CCE62407.1"/>
    <property type="molecule type" value="Genomic_DNA"/>
</dbReference>
<dbReference type="AlphaFoldDB" id="G8BRN1"/>
<dbReference type="PRINTS" id="PR00404">
    <property type="entry name" value="MADSDOMAIN"/>
</dbReference>
<dbReference type="KEGG" id="tpf:TPHA_0C02540"/>
<evidence type="ECO:0000256" key="3">
    <source>
        <dbReference type="ARBA" id="ARBA00023125"/>
    </source>
</evidence>
<name>G8BRN1_TETPH</name>
<evidence type="ECO:0000256" key="1">
    <source>
        <dbReference type="ARBA" id="ARBA00004123"/>
    </source>
</evidence>
<protein>
    <recommendedName>
        <fullName evidence="6">MADS-box domain-containing protein</fullName>
    </recommendedName>
</protein>
<reference evidence="7 8" key="1">
    <citation type="journal article" date="2011" name="Proc. Natl. Acad. Sci. U.S.A.">
        <title>Evolutionary erosion of yeast sex chromosomes by mating-type switching accidents.</title>
        <authorList>
            <person name="Gordon J.L."/>
            <person name="Armisen D."/>
            <person name="Proux-Wera E."/>
            <person name="Oheigeartaigh S.S."/>
            <person name="Byrne K.P."/>
            <person name="Wolfe K.H."/>
        </authorList>
    </citation>
    <scope>NUCLEOTIDE SEQUENCE [LARGE SCALE GENOMIC DNA]</scope>
    <source>
        <strain evidence="8">ATCC 24235 / CBS 4417 / NBRC 1672 / NRRL Y-8282 / UCD 70-5</strain>
    </source>
</reference>
<keyword evidence="3" id="KW-0238">DNA-binding</keyword>
<dbReference type="PANTHER" id="PTHR48019">
    <property type="entry name" value="SERUM RESPONSE FACTOR HOMOLOG"/>
    <property type="match status" value="1"/>
</dbReference>
<evidence type="ECO:0000256" key="4">
    <source>
        <dbReference type="ARBA" id="ARBA00023163"/>
    </source>
</evidence>
<dbReference type="STRING" id="1071381.G8BRN1"/>